<dbReference type="InterPro" id="IPR001632">
    <property type="entry name" value="WD40_G-protein_beta-like"/>
</dbReference>
<organism evidence="6 7">
    <name type="scientific">Entamoeba nuttalli</name>
    <dbReference type="NCBI Taxonomy" id="412467"/>
    <lineage>
        <taxon>Eukaryota</taxon>
        <taxon>Amoebozoa</taxon>
        <taxon>Evosea</taxon>
        <taxon>Archamoebae</taxon>
        <taxon>Mastigamoebida</taxon>
        <taxon>Entamoebidae</taxon>
        <taxon>Entamoeba</taxon>
    </lineage>
</organism>
<feature type="repeat" description="WD" evidence="5">
    <location>
        <begin position="191"/>
        <end position="232"/>
    </location>
</feature>
<dbReference type="EMBL" id="BAAFRS010000161">
    <property type="protein sequence ID" value="GAB1223781.1"/>
    <property type="molecule type" value="Genomic_DNA"/>
</dbReference>
<dbReference type="InterPro" id="IPR020472">
    <property type="entry name" value="WD40_PAC1"/>
</dbReference>
<dbReference type="InterPro" id="IPR016346">
    <property type="entry name" value="G-protein_beta_1-5"/>
</dbReference>
<feature type="repeat" description="WD" evidence="5">
    <location>
        <begin position="319"/>
        <end position="352"/>
    </location>
</feature>
<dbReference type="PROSITE" id="PS50082">
    <property type="entry name" value="WD_REPEATS_2"/>
    <property type="match status" value="5"/>
</dbReference>
<dbReference type="InterPro" id="IPR036322">
    <property type="entry name" value="WD40_repeat_dom_sf"/>
</dbReference>
<evidence type="ECO:0000313" key="6">
    <source>
        <dbReference type="EMBL" id="GAB1223781.1"/>
    </source>
</evidence>
<dbReference type="InterPro" id="IPR001680">
    <property type="entry name" value="WD40_rpt"/>
</dbReference>
<evidence type="ECO:0000313" key="7">
    <source>
        <dbReference type="Proteomes" id="UP001628156"/>
    </source>
</evidence>
<evidence type="ECO:0000256" key="1">
    <source>
        <dbReference type="ARBA" id="ARBA00009768"/>
    </source>
</evidence>
<dbReference type="PRINTS" id="PR00320">
    <property type="entry name" value="GPROTEINBRPT"/>
</dbReference>
<sequence length="352" mass="39068">MAEDLQAKIIQTRKEIDQIKEETRANREAKEDTTKVKKFTSEIPGISRSDHVKFKRGLRGHISKIYAMHWASDSTHLVSASQDGLMLTWDGQTTNKIHCIRIRSSWVMTCAYAPSMKFVACGGLDNIVSIYSIAPKSSSSEPLNNTTAELAGHVGYISCMRYVDENRILTSSGDSTCCLWDVEQSAKIMDFKDHQADVMCVSVSPDQNTFVSGACDSMAKLWDIRMENCVATFTGHDADINAIAFHPSGNAFITGSDDFSCKLFDIRADRELMNYSSESMQHGVTSVAISSTGRYLFCGYDDLGCLWWDVLKGDYITKLTGHENRVSCLGVSPDGYALCTGSWDSTLRIWAN</sequence>
<evidence type="ECO:0008006" key="8">
    <source>
        <dbReference type="Google" id="ProtNLM"/>
    </source>
</evidence>
<comment type="caution">
    <text evidence="6">The sequence shown here is derived from an EMBL/GenBank/DDBJ whole genome shotgun (WGS) entry which is preliminary data.</text>
</comment>
<feature type="repeat" description="WD" evidence="5">
    <location>
        <begin position="233"/>
        <end position="274"/>
    </location>
</feature>
<dbReference type="Proteomes" id="UP001628156">
    <property type="component" value="Unassembled WGS sequence"/>
</dbReference>
<dbReference type="PROSITE" id="PS50294">
    <property type="entry name" value="WD_REPEATS_REGION"/>
    <property type="match status" value="4"/>
</dbReference>
<protein>
    <recommendedName>
        <fullName evidence="8">Guanine nucleotide-binding protein subunit beta</fullName>
    </recommendedName>
</protein>
<feature type="repeat" description="WD" evidence="5">
    <location>
        <begin position="58"/>
        <end position="99"/>
    </location>
</feature>
<dbReference type="Pfam" id="PF25391">
    <property type="entry name" value="WD40_Gbeta"/>
    <property type="match status" value="1"/>
</dbReference>
<dbReference type="Gene3D" id="2.130.10.10">
    <property type="entry name" value="YVTN repeat-like/Quinoprotein amine dehydrogenase"/>
    <property type="match status" value="1"/>
</dbReference>
<dbReference type="InterPro" id="IPR019775">
    <property type="entry name" value="WD40_repeat_CS"/>
</dbReference>
<dbReference type="CDD" id="cd00200">
    <property type="entry name" value="WD40"/>
    <property type="match status" value="1"/>
</dbReference>
<evidence type="ECO:0000256" key="2">
    <source>
        <dbReference type="ARBA" id="ARBA00022574"/>
    </source>
</evidence>
<reference evidence="6 7" key="1">
    <citation type="journal article" date="2019" name="PLoS Negl. Trop. Dis.">
        <title>Whole genome sequencing of Entamoeba nuttalli reveals mammalian host-related molecular signatures and a novel octapeptide-repeat surface protein.</title>
        <authorList>
            <person name="Tanaka M."/>
            <person name="Makiuchi T."/>
            <person name="Komiyama T."/>
            <person name="Shiina T."/>
            <person name="Osaki K."/>
            <person name="Tachibana H."/>
        </authorList>
    </citation>
    <scope>NUCLEOTIDE SEQUENCE [LARGE SCALE GENOMIC DNA]</scope>
    <source>
        <strain evidence="6 7">P19-061405</strain>
    </source>
</reference>
<keyword evidence="3" id="KW-0677">Repeat</keyword>
<accession>A0ABQ0DLR5</accession>
<comment type="similarity">
    <text evidence="1">Belongs to the WD repeat G protein beta family.</text>
</comment>
<evidence type="ECO:0000256" key="4">
    <source>
        <dbReference type="ARBA" id="ARBA00023224"/>
    </source>
</evidence>
<dbReference type="PIRSF" id="PIRSF002394">
    <property type="entry name" value="GN-bd_beta"/>
    <property type="match status" value="1"/>
</dbReference>
<feature type="repeat" description="WD" evidence="5">
    <location>
        <begin position="150"/>
        <end position="190"/>
    </location>
</feature>
<evidence type="ECO:0000256" key="5">
    <source>
        <dbReference type="PROSITE-ProRule" id="PRU00221"/>
    </source>
</evidence>
<dbReference type="PROSITE" id="PS00678">
    <property type="entry name" value="WD_REPEATS_1"/>
    <property type="match status" value="1"/>
</dbReference>
<keyword evidence="4" id="KW-0807">Transducer</keyword>
<dbReference type="PRINTS" id="PR00319">
    <property type="entry name" value="GPROTEINB"/>
</dbReference>
<keyword evidence="2 5" id="KW-0853">WD repeat</keyword>
<dbReference type="SMART" id="SM00320">
    <property type="entry name" value="WD40"/>
    <property type="match status" value="7"/>
</dbReference>
<evidence type="ECO:0000256" key="3">
    <source>
        <dbReference type="ARBA" id="ARBA00022737"/>
    </source>
</evidence>
<name>A0ABQ0DLR5_9EUKA</name>
<dbReference type="InterPro" id="IPR015943">
    <property type="entry name" value="WD40/YVTN_repeat-like_dom_sf"/>
</dbReference>
<dbReference type="PANTHER" id="PTHR19850">
    <property type="entry name" value="GUANINE NUCLEOTIDE-BINDING PROTEIN BETA G PROTEIN BETA"/>
    <property type="match status" value="1"/>
</dbReference>
<dbReference type="SUPFAM" id="SSF50978">
    <property type="entry name" value="WD40 repeat-like"/>
    <property type="match status" value="1"/>
</dbReference>
<keyword evidence="7" id="KW-1185">Reference proteome</keyword>
<proteinExistence type="inferred from homology"/>
<gene>
    <name evidence="6" type="ORF">ENUP19_0161G0039</name>
</gene>